<dbReference type="InterPro" id="IPR011990">
    <property type="entry name" value="TPR-like_helical_dom_sf"/>
</dbReference>
<dbReference type="PANTHER" id="PTHR44366">
    <property type="entry name" value="UDP-N-ACETYLGLUCOSAMINE--PEPTIDE N-ACETYLGLUCOSAMINYLTRANSFERASE 110 KDA SUBUNIT"/>
    <property type="match status" value="1"/>
</dbReference>
<name>A0A3B0XRD9_9ZZZZ</name>
<dbReference type="InterPro" id="IPR019734">
    <property type="entry name" value="TPR_rpt"/>
</dbReference>
<dbReference type="InterPro" id="IPR037919">
    <property type="entry name" value="OGT"/>
</dbReference>
<dbReference type="AlphaFoldDB" id="A0A3B0XRD9"/>
<accession>A0A3B0XRD9</accession>
<protein>
    <submittedName>
        <fullName evidence="1">Uncharacterized protein</fullName>
    </submittedName>
</protein>
<gene>
    <name evidence="1" type="ORF">MNBD_GAMMA12-2020</name>
</gene>
<dbReference type="SMART" id="SM00028">
    <property type="entry name" value="TPR"/>
    <property type="match status" value="3"/>
</dbReference>
<proteinExistence type="predicted"/>
<dbReference type="GO" id="GO:0006493">
    <property type="term" value="P:protein O-linked glycosylation"/>
    <property type="evidence" value="ECO:0007669"/>
    <property type="project" value="InterPro"/>
</dbReference>
<dbReference type="EMBL" id="UOFL01000006">
    <property type="protein sequence ID" value="VAW71005.1"/>
    <property type="molecule type" value="Genomic_DNA"/>
</dbReference>
<dbReference type="PROSITE" id="PS50005">
    <property type="entry name" value="TPR"/>
    <property type="match status" value="1"/>
</dbReference>
<reference evidence="1" key="1">
    <citation type="submission" date="2018-06" db="EMBL/GenBank/DDBJ databases">
        <authorList>
            <person name="Zhirakovskaya E."/>
        </authorList>
    </citation>
    <scope>NUCLEOTIDE SEQUENCE</scope>
</reference>
<sequence>MRNLIFIILLVASNTALSSSWISPIDNKYQKQAPALFEKFKTARELLNSYRGRQAKLYEAGKLLKEILYVAPEFAPAFREFGRLFIMGGHVNYDNFMKGSLASAESAILESIRIEPEYADSFVLLGHLYTKMNRISKARAALIKAEKIGTNIPWLHLNWADLLKKEGKYEDAMKRYQLIVNKGSSNRKAYSNALSGVTTMYMYFGQYSKANEGYKKEIEYEPESAWNWGNYADFLLYTYKDADGAIDKGRKALSIMNYGMGRFTLACALYTKWAQSLQEPNKKIEAEKYLKEAWLLYPFPNEVIAKTIINEYTRIAATELIKWLKAQSS</sequence>
<dbReference type="PANTHER" id="PTHR44366:SF1">
    <property type="entry name" value="UDP-N-ACETYLGLUCOSAMINE--PEPTIDE N-ACETYLGLUCOSAMINYLTRANSFERASE 110 KDA SUBUNIT"/>
    <property type="match status" value="1"/>
</dbReference>
<dbReference type="SUPFAM" id="SSF48452">
    <property type="entry name" value="TPR-like"/>
    <property type="match status" value="1"/>
</dbReference>
<dbReference type="Gene3D" id="1.25.40.10">
    <property type="entry name" value="Tetratricopeptide repeat domain"/>
    <property type="match status" value="2"/>
</dbReference>
<organism evidence="1">
    <name type="scientific">hydrothermal vent metagenome</name>
    <dbReference type="NCBI Taxonomy" id="652676"/>
    <lineage>
        <taxon>unclassified sequences</taxon>
        <taxon>metagenomes</taxon>
        <taxon>ecological metagenomes</taxon>
    </lineage>
</organism>
<dbReference type="GO" id="GO:0097363">
    <property type="term" value="F:protein O-acetylglucosaminyltransferase activity"/>
    <property type="evidence" value="ECO:0007669"/>
    <property type="project" value="TreeGrafter"/>
</dbReference>
<evidence type="ECO:0000313" key="1">
    <source>
        <dbReference type="EMBL" id="VAW71005.1"/>
    </source>
</evidence>